<dbReference type="SUPFAM" id="SSF48264">
    <property type="entry name" value="Cytochrome P450"/>
    <property type="match status" value="1"/>
</dbReference>
<dbReference type="EMBL" id="JAQIZT010000007">
    <property type="protein sequence ID" value="KAJ6989889.1"/>
    <property type="molecule type" value="Genomic_DNA"/>
</dbReference>
<evidence type="ECO:0000313" key="2">
    <source>
        <dbReference type="EMBL" id="KAJ6989889.1"/>
    </source>
</evidence>
<dbReference type="Pfam" id="PF00067">
    <property type="entry name" value="p450"/>
    <property type="match status" value="1"/>
</dbReference>
<dbReference type="GO" id="GO:0005506">
    <property type="term" value="F:iron ion binding"/>
    <property type="evidence" value="ECO:0007669"/>
    <property type="project" value="InterPro"/>
</dbReference>
<name>A0AAD6QGF8_9ROSI</name>
<gene>
    <name evidence="2" type="ORF">NC653_018405</name>
</gene>
<dbReference type="Gene3D" id="1.10.630.10">
    <property type="entry name" value="Cytochrome P450"/>
    <property type="match status" value="1"/>
</dbReference>
<dbReference type="GO" id="GO:0004497">
    <property type="term" value="F:monooxygenase activity"/>
    <property type="evidence" value="ECO:0007669"/>
    <property type="project" value="InterPro"/>
</dbReference>
<dbReference type="InterPro" id="IPR001128">
    <property type="entry name" value="Cyt_P450"/>
</dbReference>
<proteinExistence type="predicted"/>
<dbReference type="Proteomes" id="UP001164929">
    <property type="component" value="Chromosome 7"/>
</dbReference>
<evidence type="ECO:0000256" key="1">
    <source>
        <dbReference type="SAM" id="MobiDB-lite"/>
    </source>
</evidence>
<dbReference type="PRINTS" id="PR00463">
    <property type="entry name" value="EP450I"/>
</dbReference>
<dbReference type="InterPro" id="IPR002401">
    <property type="entry name" value="Cyt_P450_E_grp-I"/>
</dbReference>
<accession>A0AAD6QGF8</accession>
<dbReference type="AlphaFoldDB" id="A0AAD6QGF8"/>
<keyword evidence="3" id="KW-1185">Reference proteome</keyword>
<dbReference type="GO" id="GO:0020037">
    <property type="term" value="F:heme binding"/>
    <property type="evidence" value="ECO:0007669"/>
    <property type="project" value="InterPro"/>
</dbReference>
<feature type="region of interest" description="Disordered" evidence="1">
    <location>
        <begin position="82"/>
        <end position="105"/>
    </location>
</feature>
<dbReference type="PANTHER" id="PTHR47945:SF5">
    <property type="entry name" value="CYTOCHROME P450 84A1-RELATED"/>
    <property type="match status" value="1"/>
</dbReference>
<organism evidence="2 3">
    <name type="scientific">Populus alba x Populus x berolinensis</name>
    <dbReference type="NCBI Taxonomy" id="444605"/>
    <lineage>
        <taxon>Eukaryota</taxon>
        <taxon>Viridiplantae</taxon>
        <taxon>Streptophyta</taxon>
        <taxon>Embryophyta</taxon>
        <taxon>Tracheophyta</taxon>
        <taxon>Spermatophyta</taxon>
        <taxon>Magnoliopsida</taxon>
        <taxon>eudicotyledons</taxon>
        <taxon>Gunneridae</taxon>
        <taxon>Pentapetalae</taxon>
        <taxon>rosids</taxon>
        <taxon>fabids</taxon>
        <taxon>Malpighiales</taxon>
        <taxon>Salicaceae</taxon>
        <taxon>Saliceae</taxon>
        <taxon>Populus</taxon>
    </lineage>
</organism>
<feature type="compositionally biased region" description="Basic residues" evidence="1">
    <location>
        <begin position="88"/>
        <end position="105"/>
    </location>
</feature>
<dbReference type="PANTHER" id="PTHR47945">
    <property type="entry name" value="CYTOCHROME P450 84A1-RELATED"/>
    <property type="match status" value="1"/>
</dbReference>
<comment type="caution">
    <text evidence="2">The sequence shown here is derived from an EMBL/GenBank/DDBJ whole genome shotgun (WGS) entry which is preliminary data.</text>
</comment>
<dbReference type="InterPro" id="IPR053062">
    <property type="entry name" value="CYP450_84A"/>
</dbReference>
<dbReference type="GO" id="GO:0016705">
    <property type="term" value="F:oxidoreductase activity, acting on paired donors, with incorporation or reduction of molecular oxygen"/>
    <property type="evidence" value="ECO:0007669"/>
    <property type="project" value="InterPro"/>
</dbReference>
<reference evidence="2" key="1">
    <citation type="journal article" date="2023" name="Mol. Ecol. Resour.">
        <title>Chromosome-level genome assembly of a triploid poplar Populus alba 'Berolinensis'.</title>
        <authorList>
            <person name="Chen S."/>
            <person name="Yu Y."/>
            <person name="Wang X."/>
            <person name="Wang S."/>
            <person name="Zhang T."/>
            <person name="Zhou Y."/>
            <person name="He R."/>
            <person name="Meng N."/>
            <person name="Wang Y."/>
            <person name="Liu W."/>
            <person name="Liu Z."/>
            <person name="Liu J."/>
            <person name="Guo Q."/>
            <person name="Huang H."/>
            <person name="Sederoff R.R."/>
            <person name="Wang G."/>
            <person name="Qu G."/>
            <person name="Chen S."/>
        </authorList>
    </citation>
    <scope>NUCLEOTIDE SEQUENCE</scope>
    <source>
        <strain evidence="2">SC-2020</strain>
    </source>
</reference>
<protein>
    <submittedName>
        <fullName evidence="2">Uncharacterized protein</fullName>
    </submittedName>
</protein>
<evidence type="ECO:0000313" key="3">
    <source>
        <dbReference type="Proteomes" id="UP001164929"/>
    </source>
</evidence>
<sequence length="105" mass="11690">MIISRKENRITSLRMLKPNMVDDLLAFYGEEARKVDESDDLQKAISLTKDNIKAIIMDVMFGGTDTVASAIEWVMAELMKSPEDQKKSPARARRGGGFRAARGGK</sequence>
<dbReference type="InterPro" id="IPR036396">
    <property type="entry name" value="Cyt_P450_sf"/>
</dbReference>